<dbReference type="AlphaFoldDB" id="A0A2X0NE11"/>
<dbReference type="InterPro" id="IPR029063">
    <property type="entry name" value="SAM-dependent_MTases_sf"/>
</dbReference>
<evidence type="ECO:0000256" key="1">
    <source>
        <dbReference type="ARBA" id="ARBA00022490"/>
    </source>
</evidence>
<keyword evidence="5" id="KW-0813">Transport</keyword>
<gene>
    <name evidence="5" type="primary">EFM4</name>
    <name evidence="7" type="ORF">BZ3500_MVSOF-1268-A1-R1_CHR11-3G03547</name>
</gene>
<dbReference type="STRING" id="289078.A0A2X0NE11"/>
<comment type="similarity">
    <text evidence="5">Belongs to the class I-like SAM-binding methyltransferase superfamily. EFM4 family.</text>
</comment>
<dbReference type="PANTHER" id="PTHR12843:SF5">
    <property type="entry name" value="EEF1A LYSINE METHYLTRANSFERASE 2"/>
    <property type="match status" value="1"/>
</dbReference>
<keyword evidence="1 5" id="KW-0963">Cytoplasm</keyword>
<dbReference type="Proteomes" id="UP000249723">
    <property type="component" value="Unassembled WGS sequence"/>
</dbReference>
<keyword evidence="2 5" id="KW-0489">Methyltransferase</keyword>
<dbReference type="InterPro" id="IPR025714">
    <property type="entry name" value="Methyltranfer_dom"/>
</dbReference>
<dbReference type="GO" id="GO:0005737">
    <property type="term" value="C:cytoplasm"/>
    <property type="evidence" value="ECO:0007669"/>
    <property type="project" value="UniProtKB-SubCell"/>
</dbReference>
<dbReference type="PANTHER" id="PTHR12843">
    <property type="entry name" value="PROTEIN-LYSINE N-METHYLTRANSFERASE METTL10"/>
    <property type="match status" value="1"/>
</dbReference>
<reference evidence="8" key="1">
    <citation type="submission" date="2016-10" db="EMBL/GenBank/DDBJ databases">
        <authorList>
            <person name="Jeantristanb JTB J.-T."/>
            <person name="Ricardo R."/>
        </authorList>
    </citation>
    <scope>NUCLEOTIDE SEQUENCE [LARGE SCALE GENOMIC DNA]</scope>
</reference>
<keyword evidence="8" id="KW-1185">Reference proteome</keyword>
<proteinExistence type="inferred from homology"/>
<keyword evidence="4 5" id="KW-0949">S-adenosyl-L-methionine</keyword>
<dbReference type="HAMAP" id="MF_03188">
    <property type="entry name" value="Methyltr_EFM4"/>
    <property type="match status" value="1"/>
</dbReference>
<evidence type="ECO:0000256" key="2">
    <source>
        <dbReference type="ARBA" id="ARBA00022603"/>
    </source>
</evidence>
<comment type="subcellular location">
    <subcellularLocation>
        <location evidence="5">Cytoplasm</location>
    </subcellularLocation>
</comment>
<dbReference type="CDD" id="cd02440">
    <property type="entry name" value="AdoMet_MTases"/>
    <property type="match status" value="1"/>
</dbReference>
<evidence type="ECO:0000259" key="6">
    <source>
        <dbReference type="Pfam" id="PF13847"/>
    </source>
</evidence>
<evidence type="ECO:0000313" key="8">
    <source>
        <dbReference type="Proteomes" id="UP000249723"/>
    </source>
</evidence>
<sequence>MPGPSLQAAVSWLAAHPDEAPALEAPLHPSKLGTKQHWDEVSHRRVGPIREDQGEVWFGEDASDKMVEWVQEHVPQTDANLLDLGTGNGQLLFRLSEEGYTSLTGIDYSPSSIELAESILSSTTPDPKPSINFFVSDILSHDPDPRLTQKRWKVLLDKGTYDAICLSDEIDPKEGVRIGELYPTAVAGLLDEEGYFLITSCTLSLRRKDELFFLLRTADPFIAHGTSLTGNWTRAELETAFITPQTGLIFHSLVPRPSFSFGGSTGSSITTIAFQKKKTEA</sequence>
<evidence type="ECO:0000256" key="4">
    <source>
        <dbReference type="ARBA" id="ARBA00022691"/>
    </source>
</evidence>
<dbReference type="GO" id="GO:0016192">
    <property type="term" value="P:vesicle-mediated transport"/>
    <property type="evidence" value="ECO:0007669"/>
    <property type="project" value="UniProtKB-UniRule"/>
</dbReference>
<dbReference type="Pfam" id="PF13847">
    <property type="entry name" value="Methyltransf_31"/>
    <property type="match status" value="1"/>
</dbReference>
<dbReference type="GO" id="GO:0016279">
    <property type="term" value="F:protein-lysine N-methyltransferase activity"/>
    <property type="evidence" value="ECO:0007669"/>
    <property type="project" value="UniProtKB-UniRule"/>
</dbReference>
<dbReference type="OrthoDB" id="10069295at2759"/>
<evidence type="ECO:0000313" key="7">
    <source>
        <dbReference type="EMBL" id="SCZ95017.1"/>
    </source>
</evidence>
<feature type="domain" description="Methyltransferase" evidence="6">
    <location>
        <begin position="78"/>
        <end position="202"/>
    </location>
</feature>
<dbReference type="SUPFAM" id="SSF53335">
    <property type="entry name" value="S-adenosyl-L-methionine-dependent methyltransferases"/>
    <property type="match status" value="1"/>
</dbReference>
<evidence type="ECO:0000256" key="3">
    <source>
        <dbReference type="ARBA" id="ARBA00022679"/>
    </source>
</evidence>
<comment type="function">
    <text evidence="5">S-adenosyl-L-methionine-dependent protein-lysine N-methyltransferase that mono- and dimethylates elongation factor 1-alpha at 'Lys-316'. May play a role in intracellular transport.</text>
</comment>
<dbReference type="InterPro" id="IPR026635">
    <property type="entry name" value="Efm4/METTL10"/>
</dbReference>
<protein>
    <recommendedName>
        <fullName evidence="5">Protein-lysine N-methyltransferase EFM4</fullName>
        <ecNumber evidence="5">2.1.1.-</ecNumber>
    </recommendedName>
    <alternativeName>
        <fullName evidence="5">Elongation factor methyltransferase 4</fullName>
    </alternativeName>
</protein>
<evidence type="ECO:0000256" key="5">
    <source>
        <dbReference type="HAMAP-Rule" id="MF_03188"/>
    </source>
</evidence>
<dbReference type="EMBL" id="FMWP01000060">
    <property type="protein sequence ID" value="SCZ95017.1"/>
    <property type="molecule type" value="Genomic_DNA"/>
</dbReference>
<dbReference type="Gene3D" id="3.40.50.150">
    <property type="entry name" value="Vaccinia Virus protein VP39"/>
    <property type="match status" value="1"/>
</dbReference>
<accession>A0A2X0NE11</accession>
<name>A0A2X0NE11_9BASI</name>
<dbReference type="GO" id="GO:0032259">
    <property type="term" value="P:methylation"/>
    <property type="evidence" value="ECO:0007669"/>
    <property type="project" value="UniProtKB-KW"/>
</dbReference>
<organism evidence="7 8">
    <name type="scientific">Microbotryum saponariae</name>
    <dbReference type="NCBI Taxonomy" id="289078"/>
    <lineage>
        <taxon>Eukaryota</taxon>
        <taxon>Fungi</taxon>
        <taxon>Dikarya</taxon>
        <taxon>Basidiomycota</taxon>
        <taxon>Pucciniomycotina</taxon>
        <taxon>Microbotryomycetes</taxon>
        <taxon>Microbotryales</taxon>
        <taxon>Microbotryaceae</taxon>
        <taxon>Microbotryum</taxon>
    </lineage>
</organism>
<keyword evidence="3 5" id="KW-0808">Transferase</keyword>
<dbReference type="EC" id="2.1.1.-" evidence="5"/>